<accession>A0A2C5ZMM7</accession>
<gene>
    <name evidence="2" type="ORF">CDD80_3342</name>
</gene>
<keyword evidence="3" id="KW-1185">Reference proteome</keyword>
<feature type="signal peptide" evidence="1">
    <location>
        <begin position="1"/>
        <end position="16"/>
    </location>
</feature>
<dbReference type="EMBL" id="NJES01000003">
    <property type="protein sequence ID" value="PHH81060.1"/>
    <property type="molecule type" value="Genomic_DNA"/>
</dbReference>
<protein>
    <submittedName>
        <fullName evidence="2">Uncharacterized protein</fullName>
    </submittedName>
</protein>
<feature type="chain" id="PRO_5012993738" evidence="1">
    <location>
        <begin position="17"/>
        <end position="529"/>
    </location>
</feature>
<evidence type="ECO:0000256" key="1">
    <source>
        <dbReference type="SAM" id="SignalP"/>
    </source>
</evidence>
<comment type="caution">
    <text evidence="2">The sequence shown here is derived from an EMBL/GenBank/DDBJ whole genome shotgun (WGS) entry which is preliminary data.</text>
</comment>
<sequence length="529" mass="58412">MLSKVLVFLLLGIVSSRPSKSTVGGIYNDLGYRQVTPDQLQAGVPANQIVIGYRSVSHDLARIYSESNGRITHSEAHSIGHEQIGKGVYLTAGLGEWEGDDLKRQNKLIASLGFKPEETARISIIRGQGLLTQQLVIPPALIDKLKLTATFGAIRGPALDYANLQDVVGVNGYKFPHRSADAQIRFFQREVGNVDKALKDSSGIERLHSLQKVLKEIPNVKKDLFFTRSLRSLQDRVVLLKKHLQSLEKGSALLQKHQIPTLKALDSAINDFVAIIEKANAKLMRFAEKAAKVVSQAKDDTAYDIKYQSARAFTKGKAKMVFRQAIDLVDKLTTFNYGDSNFYLPTPPEKMSSQGLKSASSPLPRIVFIGSHQTPQKMASEHRLVPYKPASAGQLINSLPAYVTFGKAAEQAAKEAKTNGLKLGYVYAVHAASNMVMTVDGIKLVEEVSEGQIMGSAAVPRDFLIPKIKVKGKQHVKQKLDKALRSVARDKIKSPFTLNQNYNKRYNYETINQDSPQAMTTEKDIDNIS</sequence>
<keyword evidence="1" id="KW-0732">Signal</keyword>
<evidence type="ECO:0000313" key="2">
    <source>
        <dbReference type="EMBL" id="PHH81060.1"/>
    </source>
</evidence>
<dbReference type="Proteomes" id="UP000226431">
    <property type="component" value="Unassembled WGS sequence"/>
</dbReference>
<reference evidence="2 3" key="1">
    <citation type="submission" date="2017-06" db="EMBL/GenBank/DDBJ databases">
        <title>Ant-infecting Ophiocordyceps genomes reveal a high diversity of potential behavioral manipulation genes and a possible major role for enterotoxins.</title>
        <authorList>
            <person name="De Bekker C."/>
            <person name="Evans H.C."/>
            <person name="Brachmann A."/>
            <person name="Hughes D.P."/>
        </authorList>
    </citation>
    <scope>NUCLEOTIDE SEQUENCE [LARGE SCALE GENOMIC DNA]</scope>
    <source>
        <strain evidence="2 3">Map16</strain>
    </source>
</reference>
<proteinExistence type="predicted"/>
<dbReference type="OrthoDB" id="4540223at2759"/>
<organism evidence="2 3">
    <name type="scientific">Ophiocordyceps camponoti-rufipedis</name>
    <dbReference type="NCBI Taxonomy" id="2004952"/>
    <lineage>
        <taxon>Eukaryota</taxon>
        <taxon>Fungi</taxon>
        <taxon>Dikarya</taxon>
        <taxon>Ascomycota</taxon>
        <taxon>Pezizomycotina</taxon>
        <taxon>Sordariomycetes</taxon>
        <taxon>Hypocreomycetidae</taxon>
        <taxon>Hypocreales</taxon>
        <taxon>Ophiocordycipitaceae</taxon>
        <taxon>Ophiocordyceps</taxon>
    </lineage>
</organism>
<dbReference type="AlphaFoldDB" id="A0A2C5ZMM7"/>
<evidence type="ECO:0000313" key="3">
    <source>
        <dbReference type="Proteomes" id="UP000226431"/>
    </source>
</evidence>
<name>A0A2C5ZMM7_9HYPO</name>